<dbReference type="PANTHER" id="PTHR23323:SF26">
    <property type="entry name" value="VACUOLAR PROTEIN SORTING-ASSOCIATED PROTEIN 18 HOMOLOG"/>
    <property type="match status" value="1"/>
</dbReference>
<dbReference type="GO" id="GO:0030674">
    <property type="term" value="F:protein-macromolecule adaptor activity"/>
    <property type="evidence" value="ECO:0007669"/>
    <property type="project" value="TreeGrafter"/>
</dbReference>
<keyword evidence="4" id="KW-0862">Zinc</keyword>
<dbReference type="Proteomes" id="UP001189122">
    <property type="component" value="Unassembled WGS sequence"/>
</dbReference>
<dbReference type="GO" id="GO:0006886">
    <property type="term" value="P:intracellular protein transport"/>
    <property type="evidence" value="ECO:0007669"/>
    <property type="project" value="UniProtKB-UniRule"/>
</dbReference>
<keyword evidence="5" id="KW-0472">Membrane</keyword>
<dbReference type="AlphaFoldDB" id="A0A7I8IKL6"/>
<keyword evidence="12" id="KW-1185">Reference proteome</keyword>
<feature type="domain" description="Pep3/Vps18 beta-propeller" evidence="9">
    <location>
        <begin position="61"/>
        <end position="322"/>
    </location>
</feature>
<dbReference type="GO" id="GO:0048284">
    <property type="term" value="P:organelle fusion"/>
    <property type="evidence" value="ECO:0007669"/>
    <property type="project" value="TreeGrafter"/>
</dbReference>
<evidence type="ECO:0000259" key="9">
    <source>
        <dbReference type="Pfam" id="PF05131"/>
    </source>
</evidence>
<dbReference type="Pfam" id="PF26148">
    <property type="entry name" value="VPS18_RING_C"/>
    <property type="match status" value="1"/>
</dbReference>
<keyword evidence="3" id="KW-0863">Zinc-finger</keyword>
<dbReference type="GO" id="GO:0008270">
    <property type="term" value="F:zinc ion binding"/>
    <property type="evidence" value="ECO:0007669"/>
    <property type="project" value="UniProtKB-KW"/>
</dbReference>
<dbReference type="InterPro" id="IPR000547">
    <property type="entry name" value="Clathrin_H-chain/VPS_repeat"/>
</dbReference>
<dbReference type="InterPro" id="IPR007810">
    <property type="entry name" value="Pep3/Vps18_beta-prop"/>
</dbReference>
<evidence type="ECO:0000256" key="7">
    <source>
        <dbReference type="PROSITE-ProRule" id="PRU01006"/>
    </source>
</evidence>
<dbReference type="GO" id="GO:0006904">
    <property type="term" value="P:vesicle docking involved in exocytosis"/>
    <property type="evidence" value="ECO:0007669"/>
    <property type="project" value="TreeGrafter"/>
</dbReference>
<dbReference type="GO" id="GO:0005768">
    <property type="term" value="C:endosome"/>
    <property type="evidence" value="ECO:0007669"/>
    <property type="project" value="TreeGrafter"/>
</dbReference>
<dbReference type="Pfam" id="PF05131">
    <property type="entry name" value="Pep3_Vps18"/>
    <property type="match status" value="1"/>
</dbReference>
<gene>
    <name evidence="11" type="ORF">SI7747_04004855</name>
</gene>
<evidence type="ECO:0000256" key="8">
    <source>
        <dbReference type="SAM" id="Coils"/>
    </source>
</evidence>
<dbReference type="GO" id="GO:0030897">
    <property type="term" value="C:HOPS complex"/>
    <property type="evidence" value="ECO:0007669"/>
    <property type="project" value="TreeGrafter"/>
</dbReference>
<feature type="domain" description="Pep3/Vps18 RING C-terminal" evidence="10">
    <location>
        <begin position="817"/>
        <end position="899"/>
    </location>
</feature>
<dbReference type="SUPFAM" id="SSF57850">
    <property type="entry name" value="RING/U-box"/>
    <property type="match status" value="1"/>
</dbReference>
<dbReference type="GO" id="GO:0007032">
    <property type="term" value="P:endosome organization"/>
    <property type="evidence" value="ECO:0007669"/>
    <property type="project" value="TreeGrafter"/>
</dbReference>
<evidence type="ECO:0000256" key="1">
    <source>
        <dbReference type="ARBA" id="ARBA00010454"/>
    </source>
</evidence>
<evidence type="ECO:0000256" key="3">
    <source>
        <dbReference type="ARBA" id="ARBA00022771"/>
    </source>
</evidence>
<reference evidence="11 12" key="1">
    <citation type="submission" date="2019-12" db="EMBL/GenBank/DDBJ databases">
        <authorList>
            <person name="Scholz U."/>
            <person name="Mascher M."/>
            <person name="Fiebig A."/>
        </authorList>
    </citation>
    <scope>NUCLEOTIDE SEQUENCE</scope>
</reference>
<comment type="similarity">
    <text evidence="1">Belongs to the VPS18 family.</text>
</comment>
<proteinExistence type="inferred from homology"/>
<dbReference type="InterPro" id="IPR058919">
    <property type="entry name" value="Pep3/Vps18_RING_C"/>
</dbReference>
<evidence type="ECO:0000256" key="5">
    <source>
        <dbReference type="ARBA" id="ARBA00023136"/>
    </source>
</evidence>
<evidence type="ECO:0000313" key="11">
    <source>
        <dbReference type="EMBL" id="CAA2618688.1"/>
    </source>
</evidence>
<dbReference type="EMBL" id="CACRZD030000004">
    <property type="protein sequence ID" value="CAA6658409.1"/>
    <property type="molecule type" value="Genomic_DNA"/>
</dbReference>
<dbReference type="EMBL" id="LR743591">
    <property type="protein sequence ID" value="CAA2618688.1"/>
    <property type="molecule type" value="Genomic_DNA"/>
</dbReference>
<name>A0A7I8IKL6_SPIIN</name>
<sequence>MDTGGRVFTVDPLERNAAKGHGLITCMASGNDVIVLGTSKGWVIRHDFAVGDSLATVLSHGGAETYYMHAKWGRPRILSRLKGIVVNAVAWNRQNITEASTKDIILGTDTGQLFELAVDEKDKKEKYLKLLFELKELPEAIMGLQMETITLGNVTRHYVMAVTPTRLYSFSGMGSLDAVYTNYADRAVHFMELPGEIPNSCAFCLAFWAGIYHGDLNFGAQHSSTNGDENFVENKGLLEYSKLNGSGEAIKPTSLSLSEFHFLLLIGDKVKVVNRVSQKIIEELKFDHSPESASKGIIGLCSDAAAGLFYAYDENSIFQVSVNDEGQDMWQVYLEMKEYVTALANCRNSLQRDQVYLLQAESAFAVKDYFRAASFYSKINYILSFEEISLKFISIGEQDALRTFLLRRLDSLSRDDKCQITMISTWVTELYLDKINRLLLEEDTDEVSSAPSENWSSECQTIVTEFRAFLSDCKDVLDEATTLNLLESYGRIDELVYFAALKEKYEIVVHHYIQQRETKKALEVLKDPTSQLIFRYYKFASDLIMLDAYETVESWMITKNLNPRKNETHEVIKYLEFCVHRLHDEDPGVHNLLLSLYAKQEDDSALLRFLQHKFGKGRSNGSEFFYDPKYALRLCLKERRMRACVHIYSMMSMHEEAVALALQVDPELAMAEADKVEDDEDLRKKLWLMVAKHVIKQEKGVKRENIRKAIAFLKETDGLLKIEDILPFFPDFALIDDFKEAICTSLEDYNKQIEQLKEEMNDATCGADNIRSDINALVQRYAVIDRDEECGVADVKFWDGWGSKDVPRLLVNWANGSFYIFPCGHAFHAECLIAHVAQHTSRAQAEFILELQKQLSLISGSSRVEPSGLTEDGSIAGLRSQLDDAIASECPFCGDLMIREISLPFVLHEEAEYAASWEIRPPPPSNQRILPMIM</sequence>
<comment type="subcellular location">
    <subcellularLocation>
        <location evidence="6">Endomembrane system</location>
        <topology evidence="6">Peripheral membrane protein</topology>
        <orientation evidence="6">Cytoplasmic side</orientation>
    </subcellularLocation>
</comment>
<feature type="repeat" description="CHCR" evidence="7">
    <location>
        <begin position="539"/>
        <end position="703"/>
    </location>
</feature>
<evidence type="ECO:0000256" key="4">
    <source>
        <dbReference type="ARBA" id="ARBA00022833"/>
    </source>
</evidence>
<accession>A0A7I8IKL6</accession>
<dbReference type="GO" id="GO:0007033">
    <property type="term" value="P:vacuole organization"/>
    <property type="evidence" value="ECO:0007669"/>
    <property type="project" value="TreeGrafter"/>
</dbReference>
<feature type="coiled-coil region" evidence="8">
    <location>
        <begin position="739"/>
        <end position="773"/>
    </location>
</feature>
<dbReference type="PROSITE" id="PS50236">
    <property type="entry name" value="CHCR"/>
    <property type="match status" value="1"/>
</dbReference>
<dbReference type="PANTHER" id="PTHR23323">
    <property type="entry name" value="VACUOLAR PROTEIN SORTING-ASSOCIATED PROTEIN"/>
    <property type="match status" value="1"/>
</dbReference>
<evidence type="ECO:0000313" key="12">
    <source>
        <dbReference type="Proteomes" id="UP001189122"/>
    </source>
</evidence>
<organism evidence="11">
    <name type="scientific">Spirodela intermedia</name>
    <name type="common">Intermediate duckweed</name>
    <dbReference type="NCBI Taxonomy" id="51605"/>
    <lineage>
        <taxon>Eukaryota</taxon>
        <taxon>Viridiplantae</taxon>
        <taxon>Streptophyta</taxon>
        <taxon>Embryophyta</taxon>
        <taxon>Tracheophyta</taxon>
        <taxon>Spermatophyta</taxon>
        <taxon>Magnoliopsida</taxon>
        <taxon>Liliopsida</taxon>
        <taxon>Araceae</taxon>
        <taxon>Lemnoideae</taxon>
        <taxon>Spirodela</taxon>
    </lineage>
</organism>
<keyword evidence="2" id="KW-0479">Metal-binding</keyword>
<evidence type="ECO:0000256" key="2">
    <source>
        <dbReference type="ARBA" id="ARBA00022723"/>
    </source>
</evidence>
<protein>
    <submittedName>
        <fullName evidence="11">Uncharacterized protein</fullName>
    </submittedName>
</protein>
<evidence type="ECO:0000259" key="10">
    <source>
        <dbReference type="Pfam" id="PF26148"/>
    </source>
</evidence>
<evidence type="ECO:0000256" key="6">
    <source>
        <dbReference type="ARBA" id="ARBA00029433"/>
    </source>
</evidence>
<keyword evidence="8" id="KW-0175">Coiled coil</keyword>